<reference evidence="1 2" key="1">
    <citation type="journal article" date="2016" name="Nat. Commun.">
        <title>Thousands of microbial genomes shed light on interconnected biogeochemical processes in an aquifer system.</title>
        <authorList>
            <person name="Anantharaman K."/>
            <person name="Brown C.T."/>
            <person name="Hug L.A."/>
            <person name="Sharon I."/>
            <person name="Castelle C.J."/>
            <person name="Probst A.J."/>
            <person name="Thomas B.C."/>
            <person name="Singh A."/>
            <person name="Wilkins M.J."/>
            <person name="Karaoz U."/>
            <person name="Brodie E.L."/>
            <person name="Williams K.H."/>
            <person name="Hubbard S.S."/>
            <person name="Banfield J.F."/>
        </authorList>
    </citation>
    <scope>NUCLEOTIDE SEQUENCE [LARGE SCALE GENOMIC DNA]</scope>
</reference>
<accession>A0A1F7RPC7</accession>
<proteinExistence type="predicted"/>
<protein>
    <submittedName>
        <fullName evidence="1">Uncharacterized protein</fullName>
    </submittedName>
</protein>
<sequence length="67" mass="7406">MKKPLFFVLVSIIILGNCSDSVNKDRKRYICMDMNSIASALQLFALNRDSFPFPGLTPQPLTNGGAE</sequence>
<evidence type="ECO:0000313" key="2">
    <source>
        <dbReference type="Proteomes" id="UP000179266"/>
    </source>
</evidence>
<gene>
    <name evidence="1" type="ORF">A2161_07990</name>
</gene>
<name>A0A1F7RPC7_9BACT</name>
<organism evidence="1 2">
    <name type="scientific">Candidatus Schekmanbacteria bacterium RBG_13_48_7</name>
    <dbReference type="NCBI Taxonomy" id="1817878"/>
    <lineage>
        <taxon>Bacteria</taxon>
        <taxon>Candidatus Schekmaniibacteriota</taxon>
    </lineage>
</organism>
<dbReference type="AlphaFoldDB" id="A0A1F7RPC7"/>
<dbReference type="EMBL" id="MGDD01000277">
    <property type="protein sequence ID" value="OGL43373.1"/>
    <property type="molecule type" value="Genomic_DNA"/>
</dbReference>
<comment type="caution">
    <text evidence="1">The sequence shown here is derived from an EMBL/GenBank/DDBJ whole genome shotgun (WGS) entry which is preliminary data.</text>
</comment>
<dbReference type="Proteomes" id="UP000179266">
    <property type="component" value="Unassembled WGS sequence"/>
</dbReference>
<evidence type="ECO:0000313" key="1">
    <source>
        <dbReference type="EMBL" id="OGL43373.1"/>
    </source>
</evidence>